<protein>
    <recommendedName>
        <fullName evidence="3">FdhD protein</fullName>
    </recommendedName>
</protein>
<keyword evidence="2" id="KW-1185">Reference proteome</keyword>
<dbReference type="InterPro" id="IPR036390">
    <property type="entry name" value="WH_DNA-bd_sf"/>
</dbReference>
<accession>A0A1P8KCT9</accession>
<organism evidence="1 2">
    <name type="scientific">Rhodoferax saidenbachensis</name>
    <dbReference type="NCBI Taxonomy" id="1484693"/>
    <lineage>
        <taxon>Bacteria</taxon>
        <taxon>Pseudomonadati</taxon>
        <taxon>Pseudomonadota</taxon>
        <taxon>Betaproteobacteria</taxon>
        <taxon>Burkholderiales</taxon>
        <taxon>Comamonadaceae</taxon>
        <taxon>Rhodoferax</taxon>
    </lineage>
</organism>
<reference evidence="1" key="1">
    <citation type="submission" date="2017-01" db="EMBL/GenBank/DDBJ databases">
        <authorList>
            <person name="Mah S.A."/>
            <person name="Swanson W.J."/>
            <person name="Moy G.W."/>
            <person name="Vacquier V.D."/>
        </authorList>
    </citation>
    <scope>NUCLEOTIDE SEQUENCE [LARGE SCALE GENOMIC DNA]</scope>
    <source>
        <strain evidence="1">DSM 22694</strain>
    </source>
</reference>
<dbReference type="AlphaFoldDB" id="A0A1P8KCT9"/>
<dbReference type="RefSeq" id="WP_029709158.1">
    <property type="nucleotide sequence ID" value="NZ_CP019239.1"/>
</dbReference>
<dbReference type="eggNOG" id="COG1526">
    <property type="taxonomic scope" value="Bacteria"/>
</dbReference>
<sequence length="85" mass="9066">MNPDALQRALLAALAEETTPQSVPRLGKRLGQGASVVMRALTLMGSSALGGQAGPGWVQVELVDERWMAALTEEGRRHVAQHLHA</sequence>
<name>A0A1P8KCT9_9BURK</name>
<dbReference type="InterPro" id="IPR036388">
    <property type="entry name" value="WH-like_DNA-bd_sf"/>
</dbReference>
<evidence type="ECO:0000313" key="1">
    <source>
        <dbReference type="EMBL" id="APW43821.1"/>
    </source>
</evidence>
<dbReference type="KEGG" id="rsb:RS694_15625"/>
<evidence type="ECO:0000313" key="2">
    <source>
        <dbReference type="Proteomes" id="UP000186110"/>
    </source>
</evidence>
<dbReference type="Proteomes" id="UP000186110">
    <property type="component" value="Chromosome"/>
</dbReference>
<dbReference type="Gene3D" id="1.10.10.10">
    <property type="entry name" value="Winged helix-like DNA-binding domain superfamily/Winged helix DNA-binding domain"/>
    <property type="match status" value="1"/>
</dbReference>
<proteinExistence type="predicted"/>
<dbReference type="STRING" id="1484693.RS694_15625"/>
<evidence type="ECO:0008006" key="3">
    <source>
        <dbReference type="Google" id="ProtNLM"/>
    </source>
</evidence>
<dbReference type="SUPFAM" id="SSF46785">
    <property type="entry name" value="Winged helix' DNA-binding domain"/>
    <property type="match status" value="1"/>
</dbReference>
<dbReference type="EMBL" id="CP019239">
    <property type="protein sequence ID" value="APW43821.1"/>
    <property type="molecule type" value="Genomic_DNA"/>
</dbReference>
<gene>
    <name evidence="1" type="ORF">RS694_15625</name>
</gene>